<organism evidence="1 2">
    <name type="scientific">Catharanthus roseus</name>
    <name type="common">Madagascar periwinkle</name>
    <name type="synonym">Vinca rosea</name>
    <dbReference type="NCBI Taxonomy" id="4058"/>
    <lineage>
        <taxon>Eukaryota</taxon>
        <taxon>Viridiplantae</taxon>
        <taxon>Streptophyta</taxon>
        <taxon>Embryophyta</taxon>
        <taxon>Tracheophyta</taxon>
        <taxon>Spermatophyta</taxon>
        <taxon>Magnoliopsida</taxon>
        <taxon>eudicotyledons</taxon>
        <taxon>Gunneridae</taxon>
        <taxon>Pentapetalae</taxon>
        <taxon>asterids</taxon>
        <taxon>lamiids</taxon>
        <taxon>Gentianales</taxon>
        <taxon>Apocynaceae</taxon>
        <taxon>Rauvolfioideae</taxon>
        <taxon>Vinceae</taxon>
        <taxon>Catharanthinae</taxon>
        <taxon>Catharanthus</taxon>
    </lineage>
</organism>
<gene>
    <name evidence="1" type="ORF">M9H77_21328</name>
</gene>
<accession>A0ACC0AMA4</accession>
<name>A0ACC0AMA4_CATRO</name>
<sequence length="116" mass="13589">MCVVIPSVAKPLDALPLLHGVFGDRIDRIYRVQGSLELSFFRVIVNIRFKLTRNGIISVRSVNLIVIVIDGTVQHRRKPYDALHNMKAPSLLFEYSRDWDPYLERMKYEDLKNFRN</sequence>
<protein>
    <submittedName>
        <fullName evidence="1">Uncharacterized protein</fullName>
    </submittedName>
</protein>
<evidence type="ECO:0000313" key="2">
    <source>
        <dbReference type="Proteomes" id="UP001060085"/>
    </source>
</evidence>
<comment type="caution">
    <text evidence="1">The sequence shown here is derived from an EMBL/GenBank/DDBJ whole genome shotgun (WGS) entry which is preliminary data.</text>
</comment>
<evidence type="ECO:0000313" key="1">
    <source>
        <dbReference type="EMBL" id="KAI5662005.1"/>
    </source>
</evidence>
<keyword evidence="2" id="KW-1185">Reference proteome</keyword>
<reference evidence="2" key="1">
    <citation type="journal article" date="2023" name="Nat. Plants">
        <title>Single-cell RNA sequencing provides a high-resolution roadmap for understanding the multicellular compartmentation of specialized metabolism.</title>
        <authorList>
            <person name="Sun S."/>
            <person name="Shen X."/>
            <person name="Li Y."/>
            <person name="Li Y."/>
            <person name="Wang S."/>
            <person name="Li R."/>
            <person name="Zhang H."/>
            <person name="Shen G."/>
            <person name="Guo B."/>
            <person name="Wei J."/>
            <person name="Xu J."/>
            <person name="St-Pierre B."/>
            <person name="Chen S."/>
            <person name="Sun C."/>
        </authorList>
    </citation>
    <scope>NUCLEOTIDE SEQUENCE [LARGE SCALE GENOMIC DNA]</scope>
</reference>
<dbReference type="EMBL" id="CM044705">
    <property type="protein sequence ID" value="KAI5662005.1"/>
    <property type="molecule type" value="Genomic_DNA"/>
</dbReference>
<proteinExistence type="predicted"/>
<dbReference type="Proteomes" id="UP001060085">
    <property type="component" value="Linkage Group LG05"/>
</dbReference>